<organism evidence="2 3">
    <name type="scientific">Mesorhabditis spiculigera</name>
    <dbReference type="NCBI Taxonomy" id="96644"/>
    <lineage>
        <taxon>Eukaryota</taxon>
        <taxon>Metazoa</taxon>
        <taxon>Ecdysozoa</taxon>
        <taxon>Nematoda</taxon>
        <taxon>Chromadorea</taxon>
        <taxon>Rhabditida</taxon>
        <taxon>Rhabditina</taxon>
        <taxon>Rhabditomorpha</taxon>
        <taxon>Rhabditoidea</taxon>
        <taxon>Rhabditidae</taxon>
        <taxon>Mesorhabditinae</taxon>
        <taxon>Mesorhabditis</taxon>
    </lineage>
</organism>
<keyword evidence="1" id="KW-0732">Signal</keyword>
<dbReference type="Proteomes" id="UP001177023">
    <property type="component" value="Unassembled WGS sequence"/>
</dbReference>
<sequence>MFWLFAALLSLTAACHKQPFSLRAQLCPYPQQHQNNRELVALFGHEFGCVEGPGSARYYANNQLVLNDGIISESPQATLVPYCQRTGLISCRVTERRLSGGLLSIPFMFLLLFRVVAKVIVDEP</sequence>
<gene>
    <name evidence="2" type="ORF">MSPICULIGERA_LOCUS22468</name>
</gene>
<keyword evidence="3" id="KW-1185">Reference proteome</keyword>
<proteinExistence type="predicted"/>
<protein>
    <recommendedName>
        <fullName evidence="4">Secreted protein</fullName>
    </recommendedName>
</protein>
<dbReference type="EMBL" id="CATQJA010002695">
    <property type="protein sequence ID" value="CAJ0584411.1"/>
    <property type="molecule type" value="Genomic_DNA"/>
</dbReference>
<evidence type="ECO:0000313" key="2">
    <source>
        <dbReference type="EMBL" id="CAJ0584411.1"/>
    </source>
</evidence>
<feature type="chain" id="PRO_5041470479" description="Secreted protein" evidence="1">
    <location>
        <begin position="18"/>
        <end position="124"/>
    </location>
</feature>
<feature type="signal peptide" evidence="1">
    <location>
        <begin position="1"/>
        <end position="17"/>
    </location>
</feature>
<evidence type="ECO:0000313" key="3">
    <source>
        <dbReference type="Proteomes" id="UP001177023"/>
    </source>
</evidence>
<comment type="caution">
    <text evidence="2">The sequence shown here is derived from an EMBL/GenBank/DDBJ whole genome shotgun (WGS) entry which is preliminary data.</text>
</comment>
<dbReference type="AlphaFoldDB" id="A0AA36DCY3"/>
<evidence type="ECO:0008006" key="4">
    <source>
        <dbReference type="Google" id="ProtNLM"/>
    </source>
</evidence>
<accession>A0AA36DCY3</accession>
<feature type="non-terminal residue" evidence="2">
    <location>
        <position position="1"/>
    </location>
</feature>
<reference evidence="2" key="1">
    <citation type="submission" date="2023-06" db="EMBL/GenBank/DDBJ databases">
        <authorList>
            <person name="Delattre M."/>
        </authorList>
    </citation>
    <scope>NUCLEOTIDE SEQUENCE</scope>
    <source>
        <strain evidence="2">AF72</strain>
    </source>
</reference>
<evidence type="ECO:0000256" key="1">
    <source>
        <dbReference type="SAM" id="SignalP"/>
    </source>
</evidence>
<name>A0AA36DCY3_9BILA</name>